<dbReference type="AlphaFoldDB" id="A0A7W7Y2F3"/>
<dbReference type="EMBL" id="JACHID010000001">
    <property type="protein sequence ID" value="MBB5020845.1"/>
    <property type="molecule type" value="Genomic_DNA"/>
</dbReference>
<reference evidence="1 2" key="1">
    <citation type="submission" date="2020-08" db="EMBL/GenBank/DDBJ databases">
        <title>Genomic Encyclopedia of Type Strains, Phase IV (KMG-IV): sequencing the most valuable type-strain genomes for metagenomic binning, comparative biology and taxonomic classification.</title>
        <authorList>
            <person name="Goeker M."/>
        </authorList>
    </citation>
    <scope>NUCLEOTIDE SEQUENCE [LARGE SCALE GENOMIC DNA]</scope>
    <source>
        <strain evidence="1 2">DSM 22071</strain>
    </source>
</reference>
<proteinExistence type="predicted"/>
<name>A0A7W7Y2F3_9BACT</name>
<evidence type="ECO:0000313" key="1">
    <source>
        <dbReference type="EMBL" id="MBB5020845.1"/>
    </source>
</evidence>
<sequence length="331" mass="37966">MKSPWQTRMAVIAKPLSPLAALLLACIILGVAQASSTYLHLNLGAGYDSVSPDSASRKHGHYLFTQLTATQRATLDDSVWLTVHGAAYGQQYREIDGYGGLLAGTAMERGGFNDRLISSLLLQAFLHDDQGVPYDSYRGLSAGVEFDWLVQSRLKAVVGYRLSWFDYYEYSYEYTTLEEEDHQGRGPRRHLQMESVTHQEKLKEQHRQAYASFDYYALPTLDLELDFSHTLVDATTDFHGHRRLQAGLGMYWLAHDLLAAELYVSTARENYRSSESLPAYTDTHERLSLTLHWRKEGWRPYMRLSQHTERSDLDNYRSERVVSEWGINWPL</sequence>
<evidence type="ECO:0000313" key="2">
    <source>
        <dbReference type="Proteomes" id="UP000528322"/>
    </source>
</evidence>
<gene>
    <name evidence="1" type="ORF">HNR37_000148</name>
</gene>
<accession>A0A7W7Y2F3</accession>
<protein>
    <submittedName>
        <fullName evidence="1">Uncharacterized protein</fullName>
    </submittedName>
</protein>
<dbReference type="Proteomes" id="UP000528322">
    <property type="component" value="Unassembled WGS sequence"/>
</dbReference>
<organism evidence="1 2">
    <name type="scientific">Desulfurispira natronophila</name>
    <dbReference type="NCBI Taxonomy" id="682562"/>
    <lineage>
        <taxon>Bacteria</taxon>
        <taxon>Pseudomonadati</taxon>
        <taxon>Chrysiogenota</taxon>
        <taxon>Chrysiogenia</taxon>
        <taxon>Chrysiogenales</taxon>
        <taxon>Chrysiogenaceae</taxon>
        <taxon>Desulfurispira</taxon>
    </lineage>
</organism>
<comment type="caution">
    <text evidence="1">The sequence shown here is derived from an EMBL/GenBank/DDBJ whole genome shotgun (WGS) entry which is preliminary data.</text>
</comment>
<keyword evidence="2" id="KW-1185">Reference proteome</keyword>
<dbReference type="PROSITE" id="PS51257">
    <property type="entry name" value="PROKAR_LIPOPROTEIN"/>
    <property type="match status" value="1"/>
</dbReference>